<feature type="non-terminal residue" evidence="1">
    <location>
        <position position="109"/>
    </location>
</feature>
<comment type="caution">
    <text evidence="1">The sequence shown here is derived from an EMBL/GenBank/DDBJ whole genome shotgun (WGS) entry which is preliminary data.</text>
</comment>
<keyword evidence="2" id="KW-1185">Reference proteome</keyword>
<feature type="non-terminal residue" evidence="1">
    <location>
        <position position="1"/>
    </location>
</feature>
<organism evidence="1 2">
    <name type="scientific">Eretmocerus hayati</name>
    <dbReference type="NCBI Taxonomy" id="131215"/>
    <lineage>
        <taxon>Eukaryota</taxon>
        <taxon>Metazoa</taxon>
        <taxon>Ecdysozoa</taxon>
        <taxon>Arthropoda</taxon>
        <taxon>Hexapoda</taxon>
        <taxon>Insecta</taxon>
        <taxon>Pterygota</taxon>
        <taxon>Neoptera</taxon>
        <taxon>Endopterygota</taxon>
        <taxon>Hymenoptera</taxon>
        <taxon>Apocrita</taxon>
        <taxon>Proctotrupomorpha</taxon>
        <taxon>Chalcidoidea</taxon>
        <taxon>Aphelinidae</taxon>
        <taxon>Aphelininae</taxon>
        <taxon>Eretmocerus</taxon>
    </lineage>
</organism>
<proteinExistence type="predicted"/>
<dbReference type="EMBL" id="CM056741">
    <property type="protein sequence ID" value="KAJ8684646.1"/>
    <property type="molecule type" value="Genomic_DNA"/>
</dbReference>
<evidence type="ECO:0000313" key="2">
    <source>
        <dbReference type="Proteomes" id="UP001239111"/>
    </source>
</evidence>
<dbReference type="Proteomes" id="UP001239111">
    <property type="component" value="Chromosome 1"/>
</dbReference>
<name>A0ACC2PNQ1_9HYME</name>
<gene>
    <name evidence="1" type="ORF">QAD02_020439</name>
</gene>
<accession>A0ACC2PNQ1</accession>
<sequence length="109" mass="12997">NGSVCFNSQKRKIDQLERDTEAVHDEVRLWEDGFKDRYYESKFDVLPNNLAFRNNVALQYVRGLCWVLRYYYQGCASWKWYFPYHYAPFASDFVNIGGLSTEFEKNTVP</sequence>
<protein>
    <submittedName>
        <fullName evidence="1">Uncharacterized protein</fullName>
    </submittedName>
</protein>
<reference evidence="1" key="1">
    <citation type="submission" date="2023-04" db="EMBL/GenBank/DDBJ databases">
        <title>A chromosome-level genome assembly of the parasitoid wasp Eretmocerus hayati.</title>
        <authorList>
            <person name="Zhong Y."/>
            <person name="Liu S."/>
            <person name="Liu Y."/>
        </authorList>
    </citation>
    <scope>NUCLEOTIDE SEQUENCE</scope>
    <source>
        <strain evidence="1">ZJU_SS_LIU_2023</strain>
    </source>
</reference>
<evidence type="ECO:0000313" key="1">
    <source>
        <dbReference type="EMBL" id="KAJ8684646.1"/>
    </source>
</evidence>